<dbReference type="GeneID" id="19463630"/>
<comment type="catalytic activity">
    <reaction evidence="1">
        <text>alpha,alpha-trehalose + H2O = alpha-D-glucose + beta-D-glucose</text>
        <dbReference type="Rhea" id="RHEA:32675"/>
        <dbReference type="ChEBI" id="CHEBI:15377"/>
        <dbReference type="ChEBI" id="CHEBI:15903"/>
        <dbReference type="ChEBI" id="CHEBI:16551"/>
        <dbReference type="ChEBI" id="CHEBI:17925"/>
        <dbReference type="EC" id="3.2.1.28"/>
    </reaction>
</comment>
<evidence type="ECO:0000259" key="7">
    <source>
        <dbReference type="Pfam" id="PF03632"/>
    </source>
</evidence>
<dbReference type="InterPro" id="IPR005196">
    <property type="entry name" value="Glyco_hydro_65_N"/>
</dbReference>
<dbReference type="SUPFAM" id="SSF48208">
    <property type="entry name" value="Six-hairpin glycosidases"/>
    <property type="match status" value="1"/>
</dbReference>
<dbReference type="KEGG" id="glz:GLAREA_04575"/>
<dbReference type="Gene3D" id="1.50.10.10">
    <property type="match status" value="1"/>
</dbReference>
<evidence type="ECO:0000256" key="4">
    <source>
        <dbReference type="ARBA" id="ARBA00022801"/>
    </source>
</evidence>
<dbReference type="STRING" id="1116229.S3CRV7"/>
<dbReference type="OrthoDB" id="200349at2759"/>
<dbReference type="GO" id="GO:0009277">
    <property type="term" value="C:fungal-type cell wall"/>
    <property type="evidence" value="ECO:0007669"/>
    <property type="project" value="TreeGrafter"/>
</dbReference>
<keyword evidence="5" id="KW-0325">Glycoprotein</keyword>
<reference evidence="9 10" key="1">
    <citation type="journal article" date="2013" name="BMC Genomics">
        <title>Genomics-driven discovery of the pneumocandin biosynthetic gene cluster in the fungus Glarea lozoyensis.</title>
        <authorList>
            <person name="Chen L."/>
            <person name="Yue Q."/>
            <person name="Zhang X."/>
            <person name="Xiang M."/>
            <person name="Wang C."/>
            <person name="Li S."/>
            <person name="Che Y."/>
            <person name="Ortiz-Lopez F.J."/>
            <person name="Bills G.F."/>
            <person name="Liu X."/>
            <person name="An Z."/>
        </authorList>
    </citation>
    <scope>NUCLEOTIDE SEQUENCE [LARGE SCALE GENOMIC DNA]</scope>
    <source>
        <strain evidence="10">ATCC 20868 / MF5171</strain>
    </source>
</reference>
<keyword evidence="10" id="KW-1185">Reference proteome</keyword>
<evidence type="ECO:0000256" key="3">
    <source>
        <dbReference type="ARBA" id="ARBA00012757"/>
    </source>
</evidence>
<feature type="domain" description="Glycoside hydrolase family 65 central catalytic" evidence="7">
    <location>
        <begin position="384"/>
        <end position="572"/>
    </location>
</feature>
<organism evidence="9 10">
    <name type="scientific">Glarea lozoyensis (strain ATCC 20868 / MF5171)</name>
    <dbReference type="NCBI Taxonomy" id="1116229"/>
    <lineage>
        <taxon>Eukaryota</taxon>
        <taxon>Fungi</taxon>
        <taxon>Dikarya</taxon>
        <taxon>Ascomycota</taxon>
        <taxon>Pezizomycotina</taxon>
        <taxon>Leotiomycetes</taxon>
        <taxon>Helotiales</taxon>
        <taxon>Helotiaceae</taxon>
        <taxon>Glarea</taxon>
    </lineage>
</organism>
<dbReference type="GO" id="GO:0005993">
    <property type="term" value="P:trehalose catabolic process"/>
    <property type="evidence" value="ECO:0007669"/>
    <property type="project" value="TreeGrafter"/>
</dbReference>
<dbReference type="Pfam" id="PF03636">
    <property type="entry name" value="Glyco_hydro_65N"/>
    <property type="match status" value="1"/>
</dbReference>
<sequence length="996" mass="108172">MAARKIRIALLLFGIAIAETDFSVTNTENWGWNESAWSLTTTKYQPGQYQARMSLANGYFGSSLASAGPFFEVDKNQTDPNGTQPLNGWPLFNPRIAFSTVSGLYDVQRNGTGTNYPWLNQYGWESFIAGIVHPTAIQFTFGDKYLDATVSNASISNFKSTHAFRTGLGSWSYTWSPEGCGASFNVSFDVIFSVVRPNVAAVKATITSSTDFNGTVTDLLDGRGAVRAYLNAKGIDGNGTIYTSVHPDGRANVTAYVVSGLDASKGYADISSARAASGPGIPTNDSTIAQSWDISLKAGETATFYKYVGVASTEKFPEAQAVARNAQLEAQTAGWDALLEEHVAGWAQKLRQEDVDDFRDPVTGELPTDINNLIEHVLSVANNYYILQNIQPDGSGLNDNSIAVGGLTSDSYAGLIFWDADYWMAPGLNLNYPNMAKQIPNFRVKQHAQALENAKFNGFGEGASLYSWTAGGYGNCTGTGPCVDYEYHLNADITNNMIQLRNTTGNETWFNNGPLQVLNSTAIMFSELLDYNETTRTYWIKNMTDPDEYANNKDNGAFTMASAGETLKQANWYLRTALGLLMNNTWLDQEENIQYPRAESGITKEYETMNNSVEVKQADVVLNGYPLGYIDSNYTDNQKLLDLDYYANKQSPDGPAMTYAIFAINANALSKSGCSTYTYSAGGSQPYARGPFFQFSEQNNDNIATNGNQNPAFPFLTGHGGANQVNPFGFLGIRTNQQVLFINPSLPPQIPHLRIRHFHYAGATIAAFMNTTYTTITRLATPPHAGLNDQYGSNPMPIIVGSPNGNSSAWKVLSLGVNETVYVPNRLYWKNLTVPGNLLQCLPTTSEDKYAPGQFPLAAIDGASATRWQPSTNESSSIVVNMTGTPPTTISSVSFDWGARPPRSAVVEIGNMINGEIVYGNGVVAFNITNITPSLPFNETEALASGDKVVPVLSNTTQVATAGDTQSADYVRLTISGCWEEDGKGATVGEFNLLHS</sequence>
<name>S3CRV7_GLAL2</name>
<keyword evidence="4" id="KW-0378">Hydrolase</keyword>
<dbReference type="EC" id="3.2.1.28" evidence="3"/>
<evidence type="ECO:0000256" key="1">
    <source>
        <dbReference type="ARBA" id="ARBA00001576"/>
    </source>
</evidence>
<evidence type="ECO:0000256" key="2">
    <source>
        <dbReference type="ARBA" id="ARBA00006768"/>
    </source>
</evidence>
<accession>S3CRV7</accession>
<dbReference type="AlphaFoldDB" id="S3CRV7"/>
<dbReference type="OMA" id="NHVDAGG"/>
<dbReference type="InterPro" id="IPR037018">
    <property type="entry name" value="GH65_N"/>
</dbReference>
<dbReference type="GO" id="GO:0030246">
    <property type="term" value="F:carbohydrate binding"/>
    <property type="evidence" value="ECO:0007669"/>
    <property type="project" value="InterPro"/>
</dbReference>
<dbReference type="HOGENOM" id="CLU_006285_4_0_1"/>
<dbReference type="PANTHER" id="PTHR11051">
    <property type="entry name" value="GLYCOSYL HYDROLASE-RELATED"/>
    <property type="match status" value="1"/>
</dbReference>
<dbReference type="Proteomes" id="UP000016922">
    <property type="component" value="Unassembled WGS sequence"/>
</dbReference>
<proteinExistence type="inferred from homology"/>
<dbReference type="GO" id="GO:0004555">
    <property type="term" value="F:alpha,alpha-trehalase activity"/>
    <property type="evidence" value="ECO:0007669"/>
    <property type="project" value="UniProtKB-EC"/>
</dbReference>
<keyword evidence="9" id="KW-0326">Glycosidase</keyword>
<dbReference type="InterPro" id="IPR012341">
    <property type="entry name" value="6hp_glycosidase-like_sf"/>
</dbReference>
<dbReference type="RefSeq" id="XP_008085143.1">
    <property type="nucleotide sequence ID" value="XM_008086952.1"/>
</dbReference>
<evidence type="ECO:0000313" key="9">
    <source>
        <dbReference type="EMBL" id="EPE27784.1"/>
    </source>
</evidence>
<protein>
    <recommendedName>
        <fullName evidence="3">alpha,alpha-trehalase</fullName>
        <ecNumber evidence="3">3.2.1.28</ecNumber>
    </recommendedName>
</protein>
<dbReference type="PANTHER" id="PTHR11051:SF8">
    <property type="entry name" value="PROTEIN-GLUCOSYLGALACTOSYLHYDROXYLYSINE GLUCOSIDASE"/>
    <property type="match status" value="1"/>
</dbReference>
<comment type="similarity">
    <text evidence="2">Belongs to the glycosyl hydrolase 65 family.</text>
</comment>
<dbReference type="InterPro" id="IPR005195">
    <property type="entry name" value="Glyco_hydro_65_M"/>
</dbReference>
<gene>
    <name evidence="9" type="ORF">GLAREA_04575</name>
</gene>
<keyword evidence="6" id="KW-0732">Signal</keyword>
<dbReference type="InterPro" id="IPR011013">
    <property type="entry name" value="Gal_mutarotase_sf_dom"/>
</dbReference>
<evidence type="ECO:0000256" key="6">
    <source>
        <dbReference type="SAM" id="SignalP"/>
    </source>
</evidence>
<dbReference type="Pfam" id="PF03632">
    <property type="entry name" value="Glyco_hydro_65m"/>
    <property type="match status" value="1"/>
</dbReference>
<dbReference type="SUPFAM" id="SSF74650">
    <property type="entry name" value="Galactose mutarotase-like"/>
    <property type="match status" value="1"/>
</dbReference>
<feature type="chain" id="PRO_5004519054" description="alpha,alpha-trehalase" evidence="6">
    <location>
        <begin position="19"/>
        <end position="996"/>
    </location>
</feature>
<evidence type="ECO:0000313" key="10">
    <source>
        <dbReference type="Proteomes" id="UP000016922"/>
    </source>
</evidence>
<evidence type="ECO:0000259" key="8">
    <source>
        <dbReference type="Pfam" id="PF03636"/>
    </source>
</evidence>
<dbReference type="InterPro" id="IPR008928">
    <property type="entry name" value="6-hairpin_glycosidase_sf"/>
</dbReference>
<dbReference type="EMBL" id="KE145369">
    <property type="protein sequence ID" value="EPE27784.1"/>
    <property type="molecule type" value="Genomic_DNA"/>
</dbReference>
<dbReference type="FunFam" id="1.50.10.10:FF:000032">
    <property type="entry name" value="Vacuolar acid trehalase"/>
    <property type="match status" value="1"/>
</dbReference>
<dbReference type="Gene3D" id="2.60.120.260">
    <property type="entry name" value="Galactose-binding domain-like"/>
    <property type="match status" value="1"/>
</dbReference>
<feature type="signal peptide" evidence="6">
    <location>
        <begin position="1"/>
        <end position="18"/>
    </location>
</feature>
<feature type="domain" description="Glycoside hydrolase family 65 N-terminal" evidence="8">
    <location>
        <begin position="43"/>
        <end position="313"/>
    </location>
</feature>
<evidence type="ECO:0000256" key="5">
    <source>
        <dbReference type="ARBA" id="ARBA00023180"/>
    </source>
</evidence>
<dbReference type="Gene3D" id="2.70.98.40">
    <property type="entry name" value="Glycoside hydrolase, family 65, N-terminal domain"/>
    <property type="match status" value="1"/>
</dbReference>
<dbReference type="eggNOG" id="KOG4125">
    <property type="taxonomic scope" value="Eukaryota"/>
</dbReference>